<organism evidence="2 3">
    <name type="scientific">Anaerorhabdus furcosa</name>
    <dbReference type="NCBI Taxonomy" id="118967"/>
    <lineage>
        <taxon>Bacteria</taxon>
        <taxon>Bacillati</taxon>
        <taxon>Bacillota</taxon>
        <taxon>Erysipelotrichia</taxon>
        <taxon>Erysipelotrichales</taxon>
        <taxon>Erysipelotrichaceae</taxon>
        <taxon>Anaerorhabdus</taxon>
    </lineage>
</organism>
<dbReference type="EMBL" id="FUWY01000002">
    <property type="protein sequence ID" value="SJZ60409.1"/>
    <property type="molecule type" value="Genomic_DNA"/>
</dbReference>
<feature type="transmembrane region" description="Helical" evidence="1">
    <location>
        <begin position="52"/>
        <end position="72"/>
    </location>
</feature>
<proteinExistence type="predicted"/>
<dbReference type="AlphaFoldDB" id="A0A1T4M094"/>
<keyword evidence="1" id="KW-0812">Transmembrane</keyword>
<gene>
    <name evidence="2" type="ORF">SAMN02745191_1130</name>
</gene>
<keyword evidence="1" id="KW-0472">Membrane</keyword>
<evidence type="ECO:0000256" key="1">
    <source>
        <dbReference type="SAM" id="Phobius"/>
    </source>
</evidence>
<sequence length="158" mass="18610">MKILWEFTKKIFRQYHSSYKLIHLLIIVLSCLLFLLYINIEIEEVIRNSITFDYLGILNTIGILSTFLVLAVDKINFRELIEKYREVENVSKNFSTSQGDRLVNTFFTILISEVILLALQYVLYIFNIEFILLLFLSIFYLVIGFILIIGTWHGSEIN</sequence>
<dbReference type="Proteomes" id="UP000243297">
    <property type="component" value="Unassembled WGS sequence"/>
</dbReference>
<dbReference type="RefSeq" id="WP_078711541.1">
    <property type="nucleotide sequence ID" value="NZ_FUWY01000002.1"/>
</dbReference>
<reference evidence="3" key="1">
    <citation type="submission" date="2017-02" db="EMBL/GenBank/DDBJ databases">
        <authorList>
            <person name="Varghese N."/>
            <person name="Submissions S."/>
        </authorList>
    </citation>
    <scope>NUCLEOTIDE SEQUENCE [LARGE SCALE GENOMIC DNA]</scope>
    <source>
        <strain evidence="3">ATCC 25662</strain>
    </source>
</reference>
<name>A0A1T4M094_9FIRM</name>
<protein>
    <submittedName>
        <fullName evidence="2">Uncharacterized protein</fullName>
    </submittedName>
</protein>
<feature type="transmembrane region" description="Helical" evidence="1">
    <location>
        <begin position="21"/>
        <end position="40"/>
    </location>
</feature>
<accession>A0A1T4M094</accession>
<evidence type="ECO:0000313" key="2">
    <source>
        <dbReference type="EMBL" id="SJZ60409.1"/>
    </source>
</evidence>
<keyword evidence="3" id="KW-1185">Reference proteome</keyword>
<feature type="transmembrane region" description="Helical" evidence="1">
    <location>
        <begin position="102"/>
        <end position="124"/>
    </location>
</feature>
<keyword evidence="1" id="KW-1133">Transmembrane helix</keyword>
<feature type="transmembrane region" description="Helical" evidence="1">
    <location>
        <begin position="130"/>
        <end position="152"/>
    </location>
</feature>
<evidence type="ECO:0000313" key="3">
    <source>
        <dbReference type="Proteomes" id="UP000243297"/>
    </source>
</evidence>
<dbReference type="PROSITE" id="PS51257">
    <property type="entry name" value="PROKAR_LIPOPROTEIN"/>
    <property type="match status" value="1"/>
</dbReference>
<dbReference type="STRING" id="118967.SAMN02745191_1130"/>